<dbReference type="AlphaFoldDB" id="A0AAD4BL49"/>
<name>A0AAD4BL49_BOLED</name>
<keyword evidence="3" id="KW-1185">Reference proteome</keyword>
<proteinExistence type="predicted"/>
<evidence type="ECO:0000313" key="2">
    <source>
        <dbReference type="EMBL" id="KAF8433279.1"/>
    </source>
</evidence>
<organism evidence="2 3">
    <name type="scientific">Boletus edulis BED1</name>
    <dbReference type="NCBI Taxonomy" id="1328754"/>
    <lineage>
        <taxon>Eukaryota</taxon>
        <taxon>Fungi</taxon>
        <taxon>Dikarya</taxon>
        <taxon>Basidiomycota</taxon>
        <taxon>Agaricomycotina</taxon>
        <taxon>Agaricomycetes</taxon>
        <taxon>Agaricomycetidae</taxon>
        <taxon>Boletales</taxon>
        <taxon>Boletineae</taxon>
        <taxon>Boletaceae</taxon>
        <taxon>Boletoideae</taxon>
        <taxon>Boletus</taxon>
    </lineage>
</organism>
<reference evidence="2" key="2">
    <citation type="journal article" date="2020" name="Nat. Commun.">
        <title>Large-scale genome sequencing of mycorrhizal fungi provides insights into the early evolution of symbiotic traits.</title>
        <authorList>
            <person name="Miyauchi S."/>
            <person name="Kiss E."/>
            <person name="Kuo A."/>
            <person name="Drula E."/>
            <person name="Kohler A."/>
            <person name="Sanchez-Garcia M."/>
            <person name="Morin E."/>
            <person name="Andreopoulos B."/>
            <person name="Barry K.W."/>
            <person name="Bonito G."/>
            <person name="Buee M."/>
            <person name="Carver A."/>
            <person name="Chen C."/>
            <person name="Cichocki N."/>
            <person name="Clum A."/>
            <person name="Culley D."/>
            <person name="Crous P.W."/>
            <person name="Fauchery L."/>
            <person name="Girlanda M."/>
            <person name="Hayes R.D."/>
            <person name="Keri Z."/>
            <person name="LaButti K."/>
            <person name="Lipzen A."/>
            <person name="Lombard V."/>
            <person name="Magnuson J."/>
            <person name="Maillard F."/>
            <person name="Murat C."/>
            <person name="Nolan M."/>
            <person name="Ohm R.A."/>
            <person name="Pangilinan J."/>
            <person name="Pereira M.F."/>
            <person name="Perotto S."/>
            <person name="Peter M."/>
            <person name="Pfister S."/>
            <person name="Riley R."/>
            <person name="Sitrit Y."/>
            <person name="Stielow J.B."/>
            <person name="Szollosi G."/>
            <person name="Zifcakova L."/>
            <person name="Stursova M."/>
            <person name="Spatafora J.W."/>
            <person name="Tedersoo L."/>
            <person name="Vaario L.M."/>
            <person name="Yamada A."/>
            <person name="Yan M."/>
            <person name="Wang P."/>
            <person name="Xu J."/>
            <person name="Bruns T."/>
            <person name="Baldrian P."/>
            <person name="Vilgalys R."/>
            <person name="Dunand C."/>
            <person name="Henrissat B."/>
            <person name="Grigoriev I.V."/>
            <person name="Hibbett D."/>
            <person name="Nagy L.G."/>
            <person name="Martin F.M."/>
        </authorList>
    </citation>
    <scope>NUCLEOTIDE SEQUENCE</scope>
    <source>
        <strain evidence="2">BED1</strain>
    </source>
</reference>
<feature type="region of interest" description="Disordered" evidence="1">
    <location>
        <begin position="496"/>
        <end position="517"/>
    </location>
</feature>
<sequence length="517" mass="57975">MYVYALSTYDGLNGFHDMFTYIMGEAQAVRCRRHLDIDVAVGWVGKVWSRDQKSKSETREPHRHAKCQAGANRWTTAERAPIAPVNDRLNWNESCLVTFRRHCQLQYYDTEQTVATSSIGSANFGPATKEEGKCETGLEPEHERQRQAVIRYAQETKHAIILWREFEEGSMGSTRLQIGCTALRIRPRRHVQSGSCMPTHVNTSAVQEIPTNALCPIMVMNSLEDIDGCPSAADDDSVGGGILGRPLMHDCLLDPVNAAAIDTREEKIRERIACERIQLAVRVRRMMNASAVNNDRPMPALLIEAEEQACHLEGLCMAKHETWTCWKGESLQRYDDIGSHRGCALRALVMTRCVRGEGRRTIDRMVQAFRLKFQVLKPDTCHYEVSSQNSYRRWGPMVVGREEERNHPEGAGRPEMGTKAFIFVINCRAEFGDNLVQDTHVGDVGVSATTLRLDAGSSVRTGELLATGNDPSSLDICLIRKAWKREGCELKLLGQQAQHPVQGSMSETSGNLHHTEK</sequence>
<dbReference type="EMBL" id="WHUW01000035">
    <property type="protein sequence ID" value="KAF8433279.1"/>
    <property type="molecule type" value="Genomic_DNA"/>
</dbReference>
<evidence type="ECO:0000256" key="1">
    <source>
        <dbReference type="SAM" id="MobiDB-lite"/>
    </source>
</evidence>
<accession>A0AAD4BL49</accession>
<comment type="caution">
    <text evidence="2">The sequence shown here is derived from an EMBL/GenBank/DDBJ whole genome shotgun (WGS) entry which is preliminary data.</text>
</comment>
<reference evidence="2" key="1">
    <citation type="submission" date="2019-10" db="EMBL/GenBank/DDBJ databases">
        <authorList>
            <consortium name="DOE Joint Genome Institute"/>
            <person name="Kuo A."/>
            <person name="Miyauchi S."/>
            <person name="Kiss E."/>
            <person name="Drula E."/>
            <person name="Kohler A."/>
            <person name="Sanchez-Garcia M."/>
            <person name="Andreopoulos B."/>
            <person name="Barry K.W."/>
            <person name="Bonito G."/>
            <person name="Buee M."/>
            <person name="Carver A."/>
            <person name="Chen C."/>
            <person name="Cichocki N."/>
            <person name="Clum A."/>
            <person name="Culley D."/>
            <person name="Crous P.W."/>
            <person name="Fauchery L."/>
            <person name="Girlanda M."/>
            <person name="Hayes R."/>
            <person name="Keri Z."/>
            <person name="LaButti K."/>
            <person name="Lipzen A."/>
            <person name="Lombard V."/>
            <person name="Magnuson J."/>
            <person name="Maillard F."/>
            <person name="Morin E."/>
            <person name="Murat C."/>
            <person name="Nolan M."/>
            <person name="Ohm R."/>
            <person name="Pangilinan J."/>
            <person name="Pereira M."/>
            <person name="Perotto S."/>
            <person name="Peter M."/>
            <person name="Riley R."/>
            <person name="Sitrit Y."/>
            <person name="Stielow B."/>
            <person name="Szollosi G."/>
            <person name="Zifcakova L."/>
            <person name="Stursova M."/>
            <person name="Spatafora J.W."/>
            <person name="Tedersoo L."/>
            <person name="Vaario L.-M."/>
            <person name="Yamada A."/>
            <person name="Yan M."/>
            <person name="Wang P."/>
            <person name="Xu J."/>
            <person name="Bruns T."/>
            <person name="Baldrian P."/>
            <person name="Vilgalys R."/>
            <person name="Henrissat B."/>
            <person name="Grigoriev I.V."/>
            <person name="Hibbett D."/>
            <person name="Nagy L.G."/>
            <person name="Martin F.M."/>
        </authorList>
    </citation>
    <scope>NUCLEOTIDE SEQUENCE</scope>
    <source>
        <strain evidence="2">BED1</strain>
    </source>
</reference>
<gene>
    <name evidence="2" type="ORF">L210DRAFT_3633203</name>
</gene>
<protein>
    <submittedName>
        <fullName evidence="2">Uncharacterized protein</fullName>
    </submittedName>
</protein>
<feature type="compositionally biased region" description="Basic and acidic residues" evidence="1">
    <location>
        <begin position="128"/>
        <end position="141"/>
    </location>
</feature>
<evidence type="ECO:0000313" key="3">
    <source>
        <dbReference type="Proteomes" id="UP001194468"/>
    </source>
</evidence>
<feature type="region of interest" description="Disordered" evidence="1">
    <location>
        <begin position="119"/>
        <end position="141"/>
    </location>
</feature>
<dbReference type="Proteomes" id="UP001194468">
    <property type="component" value="Unassembled WGS sequence"/>
</dbReference>